<reference evidence="1" key="2">
    <citation type="submission" date="2018-03" db="EMBL/GenBank/DDBJ databases">
        <title>The Triticum urartu genome reveals the dynamic nature of wheat genome evolution.</title>
        <authorList>
            <person name="Ling H."/>
            <person name="Ma B."/>
            <person name="Shi X."/>
            <person name="Liu H."/>
            <person name="Dong L."/>
            <person name="Sun H."/>
            <person name="Cao Y."/>
            <person name="Gao Q."/>
            <person name="Zheng S."/>
            <person name="Li Y."/>
            <person name="Yu Y."/>
            <person name="Du H."/>
            <person name="Qi M."/>
            <person name="Li Y."/>
            <person name="Yu H."/>
            <person name="Cui Y."/>
            <person name="Wang N."/>
            <person name="Chen C."/>
            <person name="Wu H."/>
            <person name="Zhao Y."/>
            <person name="Zhang J."/>
            <person name="Li Y."/>
            <person name="Zhou W."/>
            <person name="Zhang B."/>
            <person name="Hu W."/>
            <person name="Eijk M."/>
            <person name="Tang J."/>
            <person name="Witsenboer H."/>
            <person name="Zhao S."/>
            <person name="Li Z."/>
            <person name="Zhang A."/>
            <person name="Wang D."/>
            <person name="Liang C."/>
        </authorList>
    </citation>
    <scope>NUCLEOTIDE SEQUENCE [LARGE SCALE GENOMIC DNA]</scope>
    <source>
        <strain evidence="1">cv. G1812</strain>
    </source>
</reference>
<protein>
    <submittedName>
        <fullName evidence="1">Uncharacterized protein</fullName>
    </submittedName>
</protein>
<accession>A0A8R7UB44</accession>
<name>A0A8R7UB44_TRIUA</name>
<proteinExistence type="predicted"/>
<dbReference type="Gramene" id="TuG1812G0400003569.01.T01">
    <property type="protein sequence ID" value="TuG1812G0400003569.01.T01.cds435219"/>
    <property type="gene ID" value="TuG1812G0400003569.01"/>
</dbReference>
<reference evidence="1" key="3">
    <citation type="submission" date="2022-06" db="UniProtKB">
        <authorList>
            <consortium name="EnsemblPlants"/>
        </authorList>
    </citation>
    <scope>IDENTIFICATION</scope>
</reference>
<dbReference type="EnsemblPlants" id="TuG1812G0400003569.01.T01">
    <property type="protein sequence ID" value="TuG1812G0400003569.01.T01.cds435219"/>
    <property type="gene ID" value="TuG1812G0400003569.01"/>
</dbReference>
<dbReference type="Proteomes" id="UP000015106">
    <property type="component" value="Chromosome 4"/>
</dbReference>
<sequence>MICGLEIMLHRKHNFQYHWHRTHTLARVSLLFLEYLFSKQLASPLCQLSLHCCLVAPPASMLAAPPEHDVVVLNILEDYAPHSPSATYEKHHLASVNTPLAAPLALPSTSVHNRSGWEHHLPDLAPHQSQSVVHSVVLSFSGAAVRFPVPEYHPRLVAAALNRHHHNYNYHYHCSPPLDQFPVGDIGQVLQTRRLGQFARHKRVLIHGT</sequence>
<evidence type="ECO:0000313" key="2">
    <source>
        <dbReference type="Proteomes" id="UP000015106"/>
    </source>
</evidence>
<reference evidence="2" key="1">
    <citation type="journal article" date="2013" name="Nature">
        <title>Draft genome of the wheat A-genome progenitor Triticum urartu.</title>
        <authorList>
            <person name="Ling H.Q."/>
            <person name="Zhao S."/>
            <person name="Liu D."/>
            <person name="Wang J."/>
            <person name="Sun H."/>
            <person name="Zhang C."/>
            <person name="Fan H."/>
            <person name="Li D."/>
            <person name="Dong L."/>
            <person name="Tao Y."/>
            <person name="Gao C."/>
            <person name="Wu H."/>
            <person name="Li Y."/>
            <person name="Cui Y."/>
            <person name="Guo X."/>
            <person name="Zheng S."/>
            <person name="Wang B."/>
            <person name="Yu K."/>
            <person name="Liang Q."/>
            <person name="Yang W."/>
            <person name="Lou X."/>
            <person name="Chen J."/>
            <person name="Feng M."/>
            <person name="Jian J."/>
            <person name="Zhang X."/>
            <person name="Luo G."/>
            <person name="Jiang Y."/>
            <person name="Liu J."/>
            <person name="Wang Z."/>
            <person name="Sha Y."/>
            <person name="Zhang B."/>
            <person name="Wu H."/>
            <person name="Tang D."/>
            <person name="Shen Q."/>
            <person name="Xue P."/>
            <person name="Zou S."/>
            <person name="Wang X."/>
            <person name="Liu X."/>
            <person name="Wang F."/>
            <person name="Yang Y."/>
            <person name="An X."/>
            <person name="Dong Z."/>
            <person name="Zhang K."/>
            <person name="Zhang X."/>
            <person name="Luo M.C."/>
            <person name="Dvorak J."/>
            <person name="Tong Y."/>
            <person name="Wang J."/>
            <person name="Yang H."/>
            <person name="Li Z."/>
            <person name="Wang D."/>
            <person name="Zhang A."/>
            <person name="Wang J."/>
        </authorList>
    </citation>
    <scope>NUCLEOTIDE SEQUENCE</scope>
    <source>
        <strain evidence="2">cv. G1812</strain>
    </source>
</reference>
<dbReference type="AlphaFoldDB" id="A0A8R7UB44"/>
<evidence type="ECO:0000313" key="1">
    <source>
        <dbReference type="EnsemblPlants" id="TuG1812G0400003569.01.T01.cds435219"/>
    </source>
</evidence>
<organism evidence="1 2">
    <name type="scientific">Triticum urartu</name>
    <name type="common">Red wild einkorn</name>
    <name type="synonym">Crithodium urartu</name>
    <dbReference type="NCBI Taxonomy" id="4572"/>
    <lineage>
        <taxon>Eukaryota</taxon>
        <taxon>Viridiplantae</taxon>
        <taxon>Streptophyta</taxon>
        <taxon>Embryophyta</taxon>
        <taxon>Tracheophyta</taxon>
        <taxon>Spermatophyta</taxon>
        <taxon>Magnoliopsida</taxon>
        <taxon>Liliopsida</taxon>
        <taxon>Poales</taxon>
        <taxon>Poaceae</taxon>
        <taxon>BOP clade</taxon>
        <taxon>Pooideae</taxon>
        <taxon>Triticodae</taxon>
        <taxon>Triticeae</taxon>
        <taxon>Triticinae</taxon>
        <taxon>Triticum</taxon>
    </lineage>
</organism>
<keyword evidence="2" id="KW-1185">Reference proteome</keyword>